<dbReference type="EMBL" id="FOIA01000009">
    <property type="protein sequence ID" value="SET02316.1"/>
    <property type="molecule type" value="Genomic_DNA"/>
</dbReference>
<evidence type="ECO:0000313" key="3">
    <source>
        <dbReference type="Proteomes" id="UP000199345"/>
    </source>
</evidence>
<evidence type="ECO:0000256" key="1">
    <source>
        <dbReference type="SAM" id="SignalP"/>
    </source>
</evidence>
<name>A0A1I0B7E6_9PROT</name>
<evidence type="ECO:0008006" key="4">
    <source>
        <dbReference type="Google" id="ProtNLM"/>
    </source>
</evidence>
<organism evidence="2 3">
    <name type="scientific">Nitrosomonas marina</name>
    <dbReference type="NCBI Taxonomy" id="917"/>
    <lineage>
        <taxon>Bacteria</taxon>
        <taxon>Pseudomonadati</taxon>
        <taxon>Pseudomonadota</taxon>
        <taxon>Betaproteobacteria</taxon>
        <taxon>Nitrosomonadales</taxon>
        <taxon>Nitrosomonadaceae</taxon>
        <taxon>Nitrosomonas</taxon>
    </lineage>
</organism>
<feature type="chain" id="PRO_5011440618" description="DUF4136 domain-containing protein" evidence="1">
    <location>
        <begin position="20"/>
        <end position="164"/>
    </location>
</feature>
<accession>A0A1I0B7E6</accession>
<evidence type="ECO:0000313" key="2">
    <source>
        <dbReference type="EMBL" id="SET02316.1"/>
    </source>
</evidence>
<proteinExistence type="predicted"/>
<keyword evidence="1" id="KW-0732">Signal</keyword>
<dbReference type="OrthoDB" id="8547069at2"/>
<reference evidence="3" key="1">
    <citation type="submission" date="2016-10" db="EMBL/GenBank/DDBJ databases">
        <authorList>
            <person name="Varghese N."/>
            <person name="Submissions S."/>
        </authorList>
    </citation>
    <scope>NUCLEOTIDE SEQUENCE [LARGE SCALE GENOMIC DNA]</scope>
    <source>
        <strain evidence="3">Nm71</strain>
    </source>
</reference>
<protein>
    <recommendedName>
        <fullName evidence="4">DUF4136 domain-containing protein</fullName>
    </recommendedName>
</protein>
<keyword evidence="3" id="KW-1185">Reference proteome</keyword>
<dbReference type="Proteomes" id="UP000199345">
    <property type="component" value="Unassembled WGS sequence"/>
</dbReference>
<dbReference type="PROSITE" id="PS51257">
    <property type="entry name" value="PROKAR_LIPOPROTEIN"/>
    <property type="match status" value="1"/>
</dbReference>
<sequence length="164" mass="18241">MRNYLAAVAVMTLLLSACAGLITSGDKPLRYQAVIAGDPLTLARCVMRALNAETRPSMQLYHYRLQIYPDITATQIFAYDTRFLPYIYASNSPQNPDAIRDYTGSGPEVLNDVQEIGKPRYGYGFVLTIKQADHVSNHAAIKGDPYVSRITWNYLQACATASNR</sequence>
<gene>
    <name evidence="2" type="ORF">SAMN05216326_10986</name>
</gene>
<feature type="signal peptide" evidence="1">
    <location>
        <begin position="1"/>
        <end position="19"/>
    </location>
</feature>
<dbReference type="RefSeq" id="WP_090657586.1">
    <property type="nucleotide sequence ID" value="NZ_FOIA01000009.1"/>
</dbReference>
<dbReference type="AlphaFoldDB" id="A0A1I0B7E6"/>